<evidence type="ECO:0000313" key="2">
    <source>
        <dbReference type="Proteomes" id="UP000789739"/>
    </source>
</evidence>
<name>A0A9N9CUW8_9GLOM</name>
<keyword evidence="2" id="KW-1185">Reference proteome</keyword>
<evidence type="ECO:0000313" key="1">
    <source>
        <dbReference type="EMBL" id="CAG8612024.1"/>
    </source>
</evidence>
<sequence>MYHYLGVAAHPLLYKLNEVYNVISRQFGQATVFNEPVNYTFEVELDAELMDIASSIPQLAAIEKRLKTSSVNFPNFSFGRLNQLLVTIGKYATYIYVQDISS</sequence>
<proteinExistence type="predicted"/>
<dbReference type="AlphaFoldDB" id="A0A9N9CUW8"/>
<comment type="caution">
    <text evidence="1">The sequence shown here is derived from an EMBL/GenBank/DDBJ whole genome shotgun (WGS) entry which is preliminary data.</text>
</comment>
<dbReference type="EMBL" id="CAJVPI010001424">
    <property type="protein sequence ID" value="CAG8612024.1"/>
    <property type="molecule type" value="Genomic_DNA"/>
</dbReference>
<protein>
    <submittedName>
        <fullName evidence="1">7196_t:CDS:1</fullName>
    </submittedName>
</protein>
<dbReference type="Proteomes" id="UP000789739">
    <property type="component" value="Unassembled WGS sequence"/>
</dbReference>
<gene>
    <name evidence="1" type="ORF">PBRASI_LOCUS8224</name>
</gene>
<reference evidence="1" key="1">
    <citation type="submission" date="2021-06" db="EMBL/GenBank/DDBJ databases">
        <authorList>
            <person name="Kallberg Y."/>
            <person name="Tangrot J."/>
            <person name="Rosling A."/>
        </authorList>
    </citation>
    <scope>NUCLEOTIDE SEQUENCE</scope>
    <source>
        <strain evidence="1">BR232B</strain>
    </source>
</reference>
<organism evidence="1 2">
    <name type="scientific">Paraglomus brasilianum</name>
    <dbReference type="NCBI Taxonomy" id="144538"/>
    <lineage>
        <taxon>Eukaryota</taxon>
        <taxon>Fungi</taxon>
        <taxon>Fungi incertae sedis</taxon>
        <taxon>Mucoromycota</taxon>
        <taxon>Glomeromycotina</taxon>
        <taxon>Glomeromycetes</taxon>
        <taxon>Paraglomerales</taxon>
        <taxon>Paraglomeraceae</taxon>
        <taxon>Paraglomus</taxon>
    </lineage>
</organism>
<dbReference type="OrthoDB" id="2440775at2759"/>
<accession>A0A9N9CUW8</accession>